<sequence>MKLKVAIFIESFQLGGAEKSLLSLLRNFDSKRYDIDLIVLRKGGEFEEQLPKWVNYFGLNYKSKFLNRLKFYFLKKKSPNIHNAQLFWKSFKDIMPKQPKNYDVAIAWGQGFATYYTSAKITANKKYAWVNTDYEKAGYDYKLDQKSYSSFNSIIGVSDYVRSKMKDLFPQIDCKFIPNLIDREEILLKAKEDKDFSFDNEVLNIVSVGRLVKPKAFDLSIKSAALLNQKGLKFNWYIIGEGHERKYLEVLIHEYKVDNVIKLIGFKNNPYPYIYATDIYVQTSLFEGLGRTLIEASYINKPIVTTNFPTASSIVEHNRTGIITKMNVESITQGIMTLVDNPELMKSFIQNSKNLSTKNKSFVLNEIYNLIES</sequence>
<dbReference type="Gene3D" id="3.40.50.2000">
    <property type="entry name" value="Glycogen Phosphorylase B"/>
    <property type="match status" value="2"/>
</dbReference>
<comment type="caution">
    <text evidence="2">The sequence shown here is derived from an EMBL/GenBank/DDBJ whole genome shotgun (WGS) entry which is preliminary data.</text>
</comment>
<feature type="domain" description="Glycosyl transferase family 1" evidence="1">
    <location>
        <begin position="192"/>
        <end position="354"/>
    </location>
</feature>
<reference evidence="2" key="1">
    <citation type="submission" date="2022-07" db="EMBL/GenBank/DDBJ databases">
        <title>Description and genome-wide analysis of Profundicola chukchiensis gen. nov., sp. nov., marine bacteria isolated from bottom sediments of the Chukchi Sea.</title>
        <authorList>
            <person name="Romanenko L."/>
            <person name="Otstavnykh N."/>
            <person name="Kurilenko V."/>
            <person name="Eremeev V."/>
            <person name="Velansky P."/>
            <person name="Mikhailov V."/>
            <person name="Isaeva M."/>
        </authorList>
    </citation>
    <scope>NUCLEOTIDE SEQUENCE</scope>
    <source>
        <strain evidence="2">KMM 9713</strain>
    </source>
</reference>
<dbReference type="EMBL" id="JANCMU010000001">
    <property type="protein sequence ID" value="MDG4944797.1"/>
    <property type="molecule type" value="Genomic_DNA"/>
</dbReference>
<dbReference type="Proteomes" id="UP001152599">
    <property type="component" value="Unassembled WGS sequence"/>
</dbReference>
<proteinExistence type="predicted"/>
<dbReference type="InterPro" id="IPR001296">
    <property type="entry name" value="Glyco_trans_1"/>
</dbReference>
<dbReference type="CDD" id="cd03811">
    <property type="entry name" value="GT4_GT28_WabH-like"/>
    <property type="match status" value="1"/>
</dbReference>
<gene>
    <name evidence="2" type="ORF">NMK71_00070</name>
</gene>
<dbReference type="AlphaFoldDB" id="A0A9X4MWF5"/>
<accession>A0A9X4MWF5</accession>
<dbReference type="Pfam" id="PF00534">
    <property type="entry name" value="Glycos_transf_1"/>
    <property type="match status" value="1"/>
</dbReference>
<protein>
    <submittedName>
        <fullName evidence="2">Glycosyltransferase</fullName>
    </submittedName>
</protein>
<evidence type="ECO:0000259" key="1">
    <source>
        <dbReference type="Pfam" id="PF00534"/>
    </source>
</evidence>
<name>A0A9X4MWF5_9FLAO</name>
<keyword evidence="3" id="KW-1185">Reference proteome</keyword>
<dbReference type="SUPFAM" id="SSF53756">
    <property type="entry name" value="UDP-Glycosyltransferase/glycogen phosphorylase"/>
    <property type="match status" value="1"/>
</dbReference>
<organism evidence="2 3">
    <name type="scientific">Profundicola chukchiensis</name>
    <dbReference type="NCBI Taxonomy" id="2961959"/>
    <lineage>
        <taxon>Bacteria</taxon>
        <taxon>Pseudomonadati</taxon>
        <taxon>Bacteroidota</taxon>
        <taxon>Flavobacteriia</taxon>
        <taxon>Flavobacteriales</taxon>
        <taxon>Weeksellaceae</taxon>
        <taxon>Profundicola</taxon>
    </lineage>
</organism>
<dbReference type="PANTHER" id="PTHR12526:SF630">
    <property type="entry name" value="GLYCOSYLTRANSFERASE"/>
    <property type="match status" value="1"/>
</dbReference>
<dbReference type="RefSeq" id="WP_304419545.1">
    <property type="nucleotide sequence ID" value="NZ_JANCMU010000001.1"/>
</dbReference>
<evidence type="ECO:0000313" key="3">
    <source>
        <dbReference type="Proteomes" id="UP001152599"/>
    </source>
</evidence>
<dbReference type="GO" id="GO:0016757">
    <property type="term" value="F:glycosyltransferase activity"/>
    <property type="evidence" value="ECO:0007669"/>
    <property type="project" value="InterPro"/>
</dbReference>
<dbReference type="PANTHER" id="PTHR12526">
    <property type="entry name" value="GLYCOSYLTRANSFERASE"/>
    <property type="match status" value="1"/>
</dbReference>
<evidence type="ECO:0000313" key="2">
    <source>
        <dbReference type="EMBL" id="MDG4944797.1"/>
    </source>
</evidence>